<name>A0A0C2MQ38_THEKT</name>
<sequence>MCNTLLRNDVVDLPPSPPTLVNHYPTRLLCAMDPVVNVQTSKQQKISQAKFEKVASRLHKFEKPPYASSFKKSMSKNVCYQGTTPNSTDDGFLKMSNFTLFPTQKLSYGRGKMKL</sequence>
<evidence type="ECO:0000313" key="2">
    <source>
        <dbReference type="Proteomes" id="UP000031668"/>
    </source>
</evidence>
<dbReference type="Proteomes" id="UP000031668">
    <property type="component" value="Unassembled WGS sequence"/>
</dbReference>
<protein>
    <submittedName>
        <fullName evidence="1">Uncharacterized protein</fullName>
    </submittedName>
</protein>
<reference evidence="1 2" key="1">
    <citation type="journal article" date="2014" name="Genome Biol. Evol.">
        <title>The genome of the myxosporean Thelohanellus kitauei shows adaptations to nutrient acquisition within its fish host.</title>
        <authorList>
            <person name="Yang Y."/>
            <person name="Xiong J."/>
            <person name="Zhou Z."/>
            <person name="Huo F."/>
            <person name="Miao W."/>
            <person name="Ran C."/>
            <person name="Liu Y."/>
            <person name="Zhang J."/>
            <person name="Feng J."/>
            <person name="Wang M."/>
            <person name="Wang M."/>
            <person name="Wang L."/>
            <person name="Yao B."/>
        </authorList>
    </citation>
    <scope>NUCLEOTIDE SEQUENCE [LARGE SCALE GENOMIC DNA]</scope>
    <source>
        <strain evidence="1">Wuqing</strain>
    </source>
</reference>
<proteinExistence type="predicted"/>
<gene>
    <name evidence="1" type="ORF">RF11_02110</name>
</gene>
<organism evidence="1 2">
    <name type="scientific">Thelohanellus kitauei</name>
    <name type="common">Myxosporean</name>
    <dbReference type="NCBI Taxonomy" id="669202"/>
    <lineage>
        <taxon>Eukaryota</taxon>
        <taxon>Metazoa</taxon>
        <taxon>Cnidaria</taxon>
        <taxon>Myxozoa</taxon>
        <taxon>Myxosporea</taxon>
        <taxon>Bivalvulida</taxon>
        <taxon>Platysporina</taxon>
        <taxon>Myxobolidae</taxon>
        <taxon>Thelohanellus</taxon>
    </lineage>
</organism>
<evidence type="ECO:0000313" key="1">
    <source>
        <dbReference type="EMBL" id="KII66465.1"/>
    </source>
</evidence>
<dbReference type="EMBL" id="JWZT01003523">
    <property type="protein sequence ID" value="KII66465.1"/>
    <property type="molecule type" value="Genomic_DNA"/>
</dbReference>
<keyword evidence="2" id="KW-1185">Reference proteome</keyword>
<accession>A0A0C2MQ38</accession>
<comment type="caution">
    <text evidence="1">The sequence shown here is derived from an EMBL/GenBank/DDBJ whole genome shotgun (WGS) entry which is preliminary data.</text>
</comment>
<dbReference type="AlphaFoldDB" id="A0A0C2MQ38"/>